<evidence type="ECO:0000313" key="1">
    <source>
        <dbReference type="EMBL" id="KUJ22315.1"/>
    </source>
</evidence>
<dbReference type="Proteomes" id="UP000070700">
    <property type="component" value="Unassembled WGS sequence"/>
</dbReference>
<dbReference type="PANTHER" id="PTHR37574">
    <property type="entry name" value="LIPASE B"/>
    <property type="match status" value="1"/>
</dbReference>
<dbReference type="PANTHER" id="PTHR37574:SF1">
    <property type="entry name" value="LIPASE B"/>
    <property type="match status" value="1"/>
</dbReference>
<proteinExistence type="predicted"/>
<evidence type="ECO:0000313" key="2">
    <source>
        <dbReference type="Proteomes" id="UP000070700"/>
    </source>
</evidence>
<dbReference type="SUPFAM" id="SSF53474">
    <property type="entry name" value="alpha/beta-Hydrolases"/>
    <property type="match status" value="1"/>
</dbReference>
<dbReference type="InParanoid" id="A0A194XPY1"/>
<dbReference type="EMBL" id="KQ947406">
    <property type="protein sequence ID" value="KUJ22315.1"/>
    <property type="molecule type" value="Genomic_DNA"/>
</dbReference>
<keyword evidence="1" id="KW-0378">Hydrolase</keyword>
<dbReference type="GeneID" id="28820157"/>
<sequence length="355" mass="39545">MVLGLHGHSHVDINSIKNSHPDPTTSIYPQLSPDDAPYQVQEVDMRSAIFIPEEFQYGRDGKVPVILVPGTGSFGGEAFRCNFAKLLKASNFGDPLWLNIPGMMCDDAAKNAEYVAYAINYISTTCSKKVAVIAWSQGNLCVQWSLKYWPSTRGQVSNFICLSADFRGTTNAWLMAPAAGVPCAPAVRQQRRRSKFITTLMSNGGDSAYVPTTSIYSRTDEVVQPQFGKWASALMYDERQVGVTNCEVQVAACKKPAGLYYTHFTLLYNPLAWAFTEDAICNGGPGRLDRIDMKCCMRTKTHGLNRLDVLRTKELIRCGKAILNYPAKLKYEPELPPYCAREEKTYVPDYEADIE</sequence>
<dbReference type="KEGG" id="psco:LY89DRAFT_606746"/>
<reference evidence="1 2" key="1">
    <citation type="submission" date="2015-10" db="EMBL/GenBank/DDBJ databases">
        <title>Full genome of DAOMC 229536 Phialocephala scopiformis, a fungal endophyte of spruce producing the potent anti-insectan compound rugulosin.</title>
        <authorList>
            <consortium name="DOE Joint Genome Institute"/>
            <person name="Walker A.K."/>
            <person name="Frasz S.L."/>
            <person name="Seifert K.A."/>
            <person name="Miller J.D."/>
            <person name="Mondo S.J."/>
            <person name="Labutti K."/>
            <person name="Lipzen A."/>
            <person name="Dockter R."/>
            <person name="Kennedy M."/>
            <person name="Grigoriev I.V."/>
            <person name="Spatafora J.W."/>
        </authorList>
    </citation>
    <scope>NUCLEOTIDE SEQUENCE [LARGE SCALE GENOMIC DNA]</scope>
    <source>
        <strain evidence="1 2">CBS 120377</strain>
    </source>
</reference>
<gene>
    <name evidence="1" type="ORF">LY89DRAFT_606746</name>
</gene>
<dbReference type="AlphaFoldDB" id="A0A194XPY1"/>
<dbReference type="InterPro" id="IPR053228">
    <property type="entry name" value="Stereospecific_Lipase"/>
</dbReference>
<dbReference type="Gene3D" id="3.40.50.1820">
    <property type="entry name" value="alpha/beta hydrolase"/>
    <property type="match status" value="1"/>
</dbReference>
<protein>
    <submittedName>
        <fullName evidence="1">Alpha/beta-hydrolase</fullName>
    </submittedName>
</protein>
<dbReference type="RefSeq" id="XP_018076670.1">
    <property type="nucleotide sequence ID" value="XM_018210431.1"/>
</dbReference>
<name>A0A194XPY1_MOLSC</name>
<dbReference type="GO" id="GO:0016787">
    <property type="term" value="F:hydrolase activity"/>
    <property type="evidence" value="ECO:0007669"/>
    <property type="project" value="UniProtKB-KW"/>
</dbReference>
<organism evidence="1 2">
    <name type="scientific">Mollisia scopiformis</name>
    <name type="common">Conifer needle endophyte fungus</name>
    <name type="synonym">Phialocephala scopiformis</name>
    <dbReference type="NCBI Taxonomy" id="149040"/>
    <lineage>
        <taxon>Eukaryota</taxon>
        <taxon>Fungi</taxon>
        <taxon>Dikarya</taxon>
        <taxon>Ascomycota</taxon>
        <taxon>Pezizomycotina</taxon>
        <taxon>Leotiomycetes</taxon>
        <taxon>Helotiales</taxon>
        <taxon>Mollisiaceae</taxon>
        <taxon>Mollisia</taxon>
    </lineage>
</organism>
<keyword evidence="2" id="KW-1185">Reference proteome</keyword>
<dbReference type="InterPro" id="IPR029058">
    <property type="entry name" value="AB_hydrolase_fold"/>
</dbReference>
<dbReference type="OrthoDB" id="4605274at2759"/>
<accession>A0A194XPY1</accession>